<evidence type="ECO:0000256" key="4">
    <source>
        <dbReference type="SAM" id="Phobius"/>
    </source>
</evidence>
<dbReference type="RefSeq" id="WP_083500131.1">
    <property type="nucleotide sequence ID" value="NZ_CAAAIQ010000014.1"/>
</dbReference>
<dbReference type="InterPro" id="IPR016164">
    <property type="entry name" value="FAD-linked_Oxase-like_C"/>
</dbReference>
<sequence length="959" mass="108487">MMANSFQKSLGKWSSIPAGMIDRAYLNETRGFIQAAWVFMKTRAIYLFLFWPLSVLDLFIAGTLASWSGLAAAFSFGDDARKKYIESLNKYATLFSKNLYALAALAVGIIYPKLIVFYFTPEPTKEEGVRSGGHYYKDEEAQMVTPKSEQEIQVLIKKALKDGKKVMPVGAGFSQGKQFIPQGGNGKSSIVVDLSELNTVEINQEDHTATVGAGATWSKIQTTANDFKMALQVMQASNVFSVGGSVGTNIHGWDHKNGSLSNVILEMEVIDAQGEKRTVKPGDELFHLITGGLGLYGIVTKVKLKLTDNIKLKERGELVPIDQYVDHFRRKVLTADNHKTKMHLYRLSIDPANLLGEGIAVNYDDESNSAPVRTENLTQEAPNGSRFNRVMINLARRLDWVRRYYWNGEKARLQTNADPELTTNEVMQPPINAMFNNSVSEAEWLQEYFLPEEQLAEFLKELGHLLTENKVCLINASVRFVKQNDQSLMSYANQGDRFAVVLAFNQSLREDDVVKAKKWLRKSQSLAVNKGGTYYLPYQHVSNPEDFRKAYPHAEEAQALKEKYDPQGVFTSGFHQKYMAKKSETPNYFKIVMGNPEYREAFKGFLEVVLQRVDTEKLYTLLEDVMEYNDTHEEIYQELTRRLPQIMPGTLGTISRLLKSLSDIKHDLGEQAVVSLPEDLKEINGLVEIGYPGRFINGFKEKYKVTGNVVAVNEAESMTDFIQSGFPRPYNQFAKLDYRKPNLKDLPDNSADVITCYVGLHHFTEEGVEEFLKEVSRVLRKGGHFILVDHDVTDEKTMAMAHMAHMIFNAVNGESIKDEMTEVRRFNSMDHWRKLLMKHGLWVDLQGADVPMVRKNDPSRNRMISFVNNQIKLDLSNVVYHLPPITDRTFDFTNALNAVSSLAKLGSMNATVVQQTELPPYQGSRKEFFASHALSKIVLPRLTDTTGVDRSKDPLNQLN</sequence>
<dbReference type="Pfam" id="PF01565">
    <property type="entry name" value="FAD_binding_4"/>
    <property type="match status" value="1"/>
</dbReference>
<keyword evidence="4" id="KW-1133">Transmembrane helix</keyword>
<dbReference type="GO" id="GO:0016020">
    <property type="term" value="C:membrane"/>
    <property type="evidence" value="ECO:0007669"/>
    <property type="project" value="InterPro"/>
</dbReference>
<dbReference type="SUPFAM" id="SSF56176">
    <property type="entry name" value="FAD-binding/transporter-associated domain-like"/>
    <property type="match status" value="1"/>
</dbReference>
<name>A0A0W1A2N2_9GAMM</name>
<dbReference type="InterPro" id="IPR029063">
    <property type="entry name" value="SAM-dependent_MTases_sf"/>
</dbReference>
<dbReference type="GO" id="GO:0008757">
    <property type="term" value="F:S-adenosylmethionine-dependent methyltransferase activity"/>
    <property type="evidence" value="ECO:0007669"/>
    <property type="project" value="InterPro"/>
</dbReference>
<evidence type="ECO:0000259" key="5">
    <source>
        <dbReference type="PROSITE" id="PS51387"/>
    </source>
</evidence>
<protein>
    <submittedName>
        <fullName evidence="6">Cytokinin oxidase</fullName>
        <ecNumber evidence="6">1.5.99.12</ecNumber>
    </submittedName>
</protein>
<dbReference type="PROSITE" id="PS51387">
    <property type="entry name" value="FAD_PCMH"/>
    <property type="match status" value="1"/>
</dbReference>
<dbReference type="Gene3D" id="3.30.465.10">
    <property type="match status" value="1"/>
</dbReference>
<comment type="caution">
    <text evidence="6">The sequence shown here is derived from an EMBL/GenBank/DDBJ whole genome shotgun (WGS) entry which is preliminary data.</text>
</comment>
<dbReference type="InterPro" id="IPR016169">
    <property type="entry name" value="FAD-bd_PCMH_sub2"/>
</dbReference>
<organism evidence="6 7">
    <name type="scientific">Legionella waltersii</name>
    <dbReference type="NCBI Taxonomy" id="66969"/>
    <lineage>
        <taxon>Bacteria</taxon>
        <taxon>Pseudomonadati</taxon>
        <taxon>Pseudomonadota</taxon>
        <taxon>Gammaproteobacteria</taxon>
        <taxon>Legionellales</taxon>
        <taxon>Legionellaceae</taxon>
        <taxon>Legionella</taxon>
    </lineage>
</organism>
<evidence type="ECO:0000313" key="6">
    <source>
        <dbReference type="EMBL" id="KTD75267.1"/>
    </source>
</evidence>
<dbReference type="PATRIC" id="fig|66969.6.peg.3603"/>
<dbReference type="EMBL" id="LNZB01000060">
    <property type="protein sequence ID" value="KTD75267.1"/>
    <property type="molecule type" value="Genomic_DNA"/>
</dbReference>
<evidence type="ECO:0000256" key="2">
    <source>
        <dbReference type="ARBA" id="ARBA00022827"/>
    </source>
</evidence>
<dbReference type="InterPro" id="IPR010031">
    <property type="entry name" value="FAD_lactone_oxidase-like"/>
</dbReference>
<keyword evidence="1" id="KW-0285">Flavoprotein</keyword>
<dbReference type="Gene3D" id="3.40.50.150">
    <property type="entry name" value="Vaccinia Virus protein VP39"/>
    <property type="match status" value="1"/>
</dbReference>
<dbReference type="STRING" id="66969.Lwal_3308"/>
<dbReference type="EC" id="1.5.99.12" evidence="6"/>
<dbReference type="Proteomes" id="UP000054729">
    <property type="component" value="Unassembled WGS sequence"/>
</dbReference>
<dbReference type="SUPFAM" id="SSF53335">
    <property type="entry name" value="S-adenosyl-L-methionine-dependent methyltransferases"/>
    <property type="match status" value="1"/>
</dbReference>
<reference evidence="6 7" key="1">
    <citation type="submission" date="2015-11" db="EMBL/GenBank/DDBJ databases">
        <title>Genomic analysis of 38 Legionella species identifies large and diverse effector repertoires.</title>
        <authorList>
            <person name="Burstein D."/>
            <person name="Amaro F."/>
            <person name="Zusman T."/>
            <person name="Lifshitz Z."/>
            <person name="Cohen O."/>
            <person name="Gilbert J.A."/>
            <person name="Pupko T."/>
            <person name="Shuman H.A."/>
            <person name="Segal G."/>
        </authorList>
    </citation>
    <scope>NUCLEOTIDE SEQUENCE [LARGE SCALE GENOMIC DNA]</scope>
    <source>
        <strain evidence="6 7">ATCC 51914</strain>
    </source>
</reference>
<gene>
    <name evidence="6" type="ORF">Lwal_3308</name>
</gene>
<proteinExistence type="predicted"/>
<keyword evidence="4" id="KW-0812">Transmembrane</keyword>
<evidence type="ECO:0000256" key="3">
    <source>
        <dbReference type="ARBA" id="ARBA00023002"/>
    </source>
</evidence>
<dbReference type="Pfam" id="PF08241">
    <property type="entry name" value="Methyltransf_11"/>
    <property type="match status" value="1"/>
</dbReference>
<feature type="transmembrane region" description="Helical" evidence="4">
    <location>
        <begin position="98"/>
        <end position="119"/>
    </location>
</feature>
<keyword evidence="2" id="KW-0274">FAD</keyword>
<dbReference type="PANTHER" id="PTHR43762">
    <property type="entry name" value="L-GULONOLACTONE OXIDASE"/>
    <property type="match status" value="1"/>
</dbReference>
<dbReference type="InterPro" id="IPR036318">
    <property type="entry name" value="FAD-bd_PCMH-like_sf"/>
</dbReference>
<evidence type="ECO:0000256" key="1">
    <source>
        <dbReference type="ARBA" id="ARBA00022630"/>
    </source>
</evidence>
<dbReference type="GO" id="GO:0003885">
    <property type="term" value="F:D-arabinono-1,4-lactone oxidase activity"/>
    <property type="evidence" value="ECO:0007669"/>
    <property type="project" value="InterPro"/>
</dbReference>
<dbReference type="CDD" id="cd02440">
    <property type="entry name" value="AdoMet_MTases"/>
    <property type="match status" value="1"/>
</dbReference>
<keyword evidence="4" id="KW-0472">Membrane</keyword>
<dbReference type="PANTHER" id="PTHR43762:SF1">
    <property type="entry name" value="D-ARABINONO-1,4-LACTONE OXIDASE"/>
    <property type="match status" value="1"/>
</dbReference>
<dbReference type="OrthoDB" id="9800184at2"/>
<dbReference type="InterPro" id="IPR007173">
    <property type="entry name" value="ALO_C"/>
</dbReference>
<keyword evidence="3 6" id="KW-0560">Oxidoreductase</keyword>
<dbReference type="InterPro" id="IPR016166">
    <property type="entry name" value="FAD-bd_PCMH"/>
</dbReference>
<dbReference type="AlphaFoldDB" id="A0A0W1A2N2"/>
<dbReference type="GO" id="GO:0019139">
    <property type="term" value="F:cytokinin dehydrogenase activity"/>
    <property type="evidence" value="ECO:0007669"/>
    <property type="project" value="UniProtKB-EC"/>
</dbReference>
<dbReference type="InterPro" id="IPR006094">
    <property type="entry name" value="Oxid_FAD_bind_N"/>
</dbReference>
<accession>A0A0W1A2N2</accession>
<evidence type="ECO:0000313" key="7">
    <source>
        <dbReference type="Proteomes" id="UP000054729"/>
    </source>
</evidence>
<feature type="domain" description="FAD-binding PCMH-type" evidence="5">
    <location>
        <begin position="136"/>
        <end position="309"/>
    </location>
</feature>
<dbReference type="InterPro" id="IPR013216">
    <property type="entry name" value="Methyltransf_11"/>
</dbReference>
<dbReference type="Pfam" id="PF04030">
    <property type="entry name" value="ALO"/>
    <property type="match status" value="1"/>
</dbReference>
<dbReference type="GO" id="GO:0071949">
    <property type="term" value="F:FAD binding"/>
    <property type="evidence" value="ECO:0007669"/>
    <property type="project" value="InterPro"/>
</dbReference>
<feature type="transmembrane region" description="Helical" evidence="4">
    <location>
        <begin position="58"/>
        <end position="77"/>
    </location>
</feature>
<dbReference type="SUPFAM" id="SSF55103">
    <property type="entry name" value="FAD-linked oxidases, C-terminal domain"/>
    <property type="match status" value="1"/>
</dbReference>
<keyword evidence="7" id="KW-1185">Reference proteome</keyword>